<dbReference type="AlphaFoldDB" id="A0A368JV61"/>
<organism evidence="2 3">
    <name type="scientific">Larkinella punicea</name>
    <dbReference type="NCBI Taxonomy" id="2315727"/>
    <lineage>
        <taxon>Bacteria</taxon>
        <taxon>Pseudomonadati</taxon>
        <taxon>Bacteroidota</taxon>
        <taxon>Cytophagia</taxon>
        <taxon>Cytophagales</taxon>
        <taxon>Spirosomataceae</taxon>
        <taxon>Larkinella</taxon>
    </lineage>
</organism>
<dbReference type="InterPro" id="IPR001607">
    <property type="entry name" value="Znf_UBP"/>
</dbReference>
<proteinExistence type="predicted"/>
<keyword evidence="3" id="KW-1185">Reference proteome</keyword>
<dbReference type="Pfam" id="PF02148">
    <property type="entry name" value="zf-UBP"/>
    <property type="match status" value="1"/>
</dbReference>
<reference evidence="2 3" key="1">
    <citation type="submission" date="2018-07" db="EMBL/GenBank/DDBJ databases">
        <title>Genome analysis of Larkinella rosea.</title>
        <authorList>
            <person name="Zhou Z."/>
            <person name="Wang G."/>
        </authorList>
    </citation>
    <scope>NUCLEOTIDE SEQUENCE [LARGE SCALE GENOMIC DNA]</scope>
    <source>
        <strain evidence="3">zzj9</strain>
    </source>
</reference>
<evidence type="ECO:0000313" key="2">
    <source>
        <dbReference type="EMBL" id="RCR71549.1"/>
    </source>
</evidence>
<dbReference type="Proteomes" id="UP000253383">
    <property type="component" value="Unassembled WGS sequence"/>
</dbReference>
<name>A0A368JV61_9BACT</name>
<dbReference type="PROSITE" id="PS50271">
    <property type="entry name" value="ZF_UBP"/>
    <property type="match status" value="1"/>
</dbReference>
<evidence type="ECO:0000313" key="3">
    <source>
        <dbReference type="Proteomes" id="UP000253383"/>
    </source>
</evidence>
<dbReference type="GO" id="GO:0008270">
    <property type="term" value="F:zinc ion binding"/>
    <property type="evidence" value="ECO:0007669"/>
    <property type="project" value="InterPro"/>
</dbReference>
<dbReference type="Gene3D" id="3.30.40.10">
    <property type="entry name" value="Zinc/RING finger domain, C3HC4 (zinc finger)"/>
    <property type="match status" value="1"/>
</dbReference>
<protein>
    <recommendedName>
        <fullName evidence="1">UBP-type domain-containing protein</fullName>
    </recommendedName>
</protein>
<feature type="domain" description="UBP-type" evidence="1">
    <location>
        <begin position="4"/>
        <end position="95"/>
    </location>
</feature>
<accession>A0A368JV61</accession>
<dbReference type="EMBL" id="QOWE01000001">
    <property type="protein sequence ID" value="RCR71549.1"/>
    <property type="molecule type" value="Genomic_DNA"/>
</dbReference>
<dbReference type="OrthoDB" id="120315at2"/>
<comment type="caution">
    <text evidence="2">The sequence shown here is derived from an EMBL/GenBank/DDBJ whole genome shotgun (WGS) entry which is preliminary data.</text>
</comment>
<dbReference type="SUPFAM" id="SSF57850">
    <property type="entry name" value="RING/U-box"/>
    <property type="match status" value="1"/>
</dbReference>
<dbReference type="InterPro" id="IPR013083">
    <property type="entry name" value="Znf_RING/FYVE/PHD"/>
</dbReference>
<evidence type="ECO:0000259" key="1">
    <source>
        <dbReference type="PROSITE" id="PS50271"/>
    </source>
</evidence>
<gene>
    <name evidence="2" type="ORF">DUE52_01060</name>
</gene>
<dbReference type="RefSeq" id="WP_114404082.1">
    <property type="nucleotide sequence ID" value="NZ_QOWE01000001.1"/>
</dbReference>
<sequence length="95" mass="10666">MRQKACSHLLAVESVILPDRPAVCVECVKTGDRWVHLRTCQTCGQTHCCDSSPNQHATKHFYATNHPVIASAEPGESWLWCFVDEQIMPYILPTA</sequence>